<dbReference type="Gene3D" id="3.30.450.20">
    <property type="entry name" value="PAS domain"/>
    <property type="match status" value="2"/>
</dbReference>
<dbReference type="Gene3D" id="3.40.50.2300">
    <property type="match status" value="1"/>
</dbReference>
<evidence type="ECO:0000256" key="11">
    <source>
        <dbReference type="ARBA" id="ARBA00022989"/>
    </source>
</evidence>
<dbReference type="InterPro" id="IPR011006">
    <property type="entry name" value="CheY-like_superfamily"/>
</dbReference>
<evidence type="ECO:0000313" key="19">
    <source>
        <dbReference type="EMBL" id="MBB5711042.1"/>
    </source>
</evidence>
<dbReference type="CDD" id="cd00130">
    <property type="entry name" value="PAS"/>
    <property type="match status" value="2"/>
</dbReference>
<dbReference type="Gene3D" id="1.20.120.160">
    <property type="entry name" value="HPT domain"/>
    <property type="match status" value="1"/>
</dbReference>
<dbReference type="SUPFAM" id="SSF52172">
    <property type="entry name" value="CheY-like"/>
    <property type="match status" value="1"/>
</dbReference>
<evidence type="ECO:0000256" key="14">
    <source>
        <dbReference type="PROSITE-ProRule" id="PRU00169"/>
    </source>
</evidence>
<dbReference type="InterPro" id="IPR036890">
    <property type="entry name" value="HATPase_C_sf"/>
</dbReference>
<evidence type="ECO:0000256" key="8">
    <source>
        <dbReference type="ARBA" id="ARBA00022692"/>
    </source>
</evidence>
<dbReference type="InterPro" id="IPR001610">
    <property type="entry name" value="PAC"/>
</dbReference>
<keyword evidence="20" id="KW-1185">Reference proteome</keyword>
<dbReference type="SMART" id="SM00388">
    <property type="entry name" value="HisKA"/>
    <property type="match status" value="1"/>
</dbReference>
<dbReference type="SUPFAM" id="SSF55785">
    <property type="entry name" value="PYP-like sensor domain (PAS domain)"/>
    <property type="match status" value="2"/>
</dbReference>
<dbReference type="EMBL" id="JACIJF010000005">
    <property type="protein sequence ID" value="MBB5711042.1"/>
    <property type="molecule type" value="Genomic_DNA"/>
</dbReference>
<comment type="caution">
    <text evidence="19">The sequence shown here is derived from an EMBL/GenBank/DDBJ whole genome shotgun (WGS) entry which is preliminary data.</text>
</comment>
<dbReference type="PANTHER" id="PTHR43047:SF78">
    <property type="entry name" value="SENSORY_REGULATORY PROTEIN RPFC"/>
    <property type="match status" value="1"/>
</dbReference>
<dbReference type="InterPro" id="IPR000014">
    <property type="entry name" value="PAS"/>
</dbReference>
<comment type="subcellular location">
    <subcellularLocation>
        <location evidence="2">Cell inner membrane</location>
        <topology evidence="2">Multi-pass membrane protein</topology>
    </subcellularLocation>
</comment>
<feature type="domain" description="Response regulatory" evidence="16">
    <location>
        <begin position="495"/>
        <end position="612"/>
    </location>
</feature>
<dbReference type="CDD" id="cd16922">
    <property type="entry name" value="HATPase_EvgS-ArcB-TorS-like"/>
    <property type="match status" value="1"/>
</dbReference>
<evidence type="ECO:0000313" key="20">
    <source>
        <dbReference type="Proteomes" id="UP000527143"/>
    </source>
</evidence>
<evidence type="ECO:0000256" key="5">
    <source>
        <dbReference type="ARBA" id="ARBA00022519"/>
    </source>
</evidence>
<dbReference type="AlphaFoldDB" id="A0A840YQK6"/>
<evidence type="ECO:0000256" key="9">
    <source>
        <dbReference type="ARBA" id="ARBA00022777"/>
    </source>
</evidence>
<feature type="domain" description="Histidine kinase" evidence="15">
    <location>
        <begin position="250"/>
        <end position="472"/>
    </location>
</feature>
<dbReference type="GO" id="GO:0005886">
    <property type="term" value="C:plasma membrane"/>
    <property type="evidence" value="ECO:0007669"/>
    <property type="project" value="UniProtKB-SubCell"/>
</dbReference>
<dbReference type="Pfam" id="PF01627">
    <property type="entry name" value="Hpt"/>
    <property type="match status" value="1"/>
</dbReference>
<dbReference type="Proteomes" id="UP000527143">
    <property type="component" value="Unassembled WGS sequence"/>
</dbReference>
<dbReference type="InterPro" id="IPR000700">
    <property type="entry name" value="PAS-assoc_C"/>
</dbReference>
<feature type="modified residue" description="4-aspartylphosphate" evidence="14">
    <location>
        <position position="544"/>
    </location>
</feature>
<dbReference type="GO" id="GO:0000155">
    <property type="term" value="F:phosphorelay sensor kinase activity"/>
    <property type="evidence" value="ECO:0007669"/>
    <property type="project" value="InterPro"/>
</dbReference>
<keyword evidence="6 14" id="KW-0597">Phosphoprotein</keyword>
<accession>A0A840YQK6</accession>
<protein>
    <recommendedName>
        <fullName evidence="3">histidine kinase</fullName>
        <ecNumber evidence="3">2.7.13.3</ecNumber>
    </recommendedName>
</protein>
<dbReference type="SMART" id="SM00448">
    <property type="entry name" value="REC"/>
    <property type="match status" value="1"/>
</dbReference>
<keyword evidence="10" id="KW-0067">ATP-binding</keyword>
<dbReference type="SUPFAM" id="SSF47226">
    <property type="entry name" value="Histidine-containing phosphotransfer domain, HPT domain"/>
    <property type="match status" value="1"/>
</dbReference>
<dbReference type="Pfam" id="PF08447">
    <property type="entry name" value="PAS_3"/>
    <property type="match status" value="2"/>
</dbReference>
<comment type="catalytic activity">
    <reaction evidence="1">
        <text>ATP + protein L-histidine = ADP + protein N-phospho-L-histidine.</text>
        <dbReference type="EC" id="2.7.13.3"/>
    </reaction>
</comment>
<organism evidence="19 20">
    <name type="scientific">Sphingomonas xinjiangensis</name>
    <dbReference type="NCBI Taxonomy" id="643568"/>
    <lineage>
        <taxon>Bacteria</taxon>
        <taxon>Pseudomonadati</taxon>
        <taxon>Pseudomonadota</taxon>
        <taxon>Alphaproteobacteria</taxon>
        <taxon>Sphingomonadales</taxon>
        <taxon>Sphingomonadaceae</taxon>
        <taxon>Sphingomonas</taxon>
    </lineage>
</organism>
<feature type="domain" description="PAS" evidence="17">
    <location>
        <begin position="106"/>
        <end position="176"/>
    </location>
</feature>
<sequence length="738" mass="80454">MALVGLDGRFLRVNAAFSRIVGFSVEELQERDFRSLTHPADVSLGEAEIKRLLAREIASFELDKRYVHKNGRDVWVRLCVSRVEAEDGSPQHLIAQIEDMTNEREAENRYRLMAQNATDMITTTDIKGRVTFISPACQRILGLSPSDVLNKRAFDFVHPEDLPQLQQEYAVLLQSGSAKPVRWRAQRADGEWIWLESSIGILHDGVNESPSGFIDAVRDITERKRREDALAEARMKAERAVKSKSDFVANMSHELRTPLNSIIGFSHLLTEAPELHEETRRRVKLIHSAGQALRGVIDNVLDFSKLEAAGLELDCAPFDLPGFAREAVQLMEPQAKARDVKLLALLSPDVPTWVNADSSRLRQVVLNLLSNAVKFTHDGSVTLSVWPVGDTGADLKLRFEVRDTGSGIPEDRVNSLFSRFVQAGPAIAAHYGGTGLGLAISRQLIELMNGDMGVTSKLGEGSTFWFEVPLAAATERPDGSASERPRGLADLAGKRILVVDDVDLNRDLMLATLTRYNLEVALACDGAEAVAAVCGGNFDLVLMDCQMPVMDGFAATRAIRAGDGPYAEIPIIALTASAQPAHLQRCIAAGMNDHLAKPLDERQMERALMRLLSISSPTLDAAVPAPILLTEPVQKPSLSDRYRERKEGTLARVAAVARLKIIEDGEVQELARLAHQLAGTAAMFGDAELGRLAAQLEVGLETWAPSDRTARLQSMSAQLAGAAGSDVSPLIVGAPLSC</sequence>
<keyword evidence="8" id="KW-0812">Transmembrane</keyword>
<dbReference type="SMART" id="SM00387">
    <property type="entry name" value="HATPase_c"/>
    <property type="match status" value="1"/>
</dbReference>
<dbReference type="SUPFAM" id="SSF47384">
    <property type="entry name" value="Homodimeric domain of signal transducing histidine kinase"/>
    <property type="match status" value="1"/>
</dbReference>
<dbReference type="PROSITE" id="PS50113">
    <property type="entry name" value="PAC"/>
    <property type="match status" value="2"/>
</dbReference>
<dbReference type="PANTHER" id="PTHR43047">
    <property type="entry name" value="TWO-COMPONENT HISTIDINE PROTEIN KINASE"/>
    <property type="match status" value="1"/>
</dbReference>
<evidence type="ECO:0000256" key="12">
    <source>
        <dbReference type="ARBA" id="ARBA00023012"/>
    </source>
</evidence>
<evidence type="ECO:0000256" key="1">
    <source>
        <dbReference type="ARBA" id="ARBA00000085"/>
    </source>
</evidence>
<dbReference type="PROSITE" id="PS50109">
    <property type="entry name" value="HIS_KIN"/>
    <property type="match status" value="1"/>
</dbReference>
<keyword evidence="12" id="KW-0902">Two-component regulatory system</keyword>
<keyword evidence="5" id="KW-0997">Cell inner membrane</keyword>
<keyword evidence="4" id="KW-1003">Cell membrane</keyword>
<keyword evidence="7" id="KW-0808">Transferase</keyword>
<dbReference type="InterPro" id="IPR013655">
    <property type="entry name" value="PAS_fold_3"/>
</dbReference>
<evidence type="ECO:0000256" key="4">
    <source>
        <dbReference type="ARBA" id="ARBA00022475"/>
    </source>
</evidence>
<dbReference type="InterPro" id="IPR003661">
    <property type="entry name" value="HisK_dim/P_dom"/>
</dbReference>
<proteinExistence type="predicted"/>
<dbReference type="PRINTS" id="PR00344">
    <property type="entry name" value="BCTRLSENSOR"/>
</dbReference>
<dbReference type="InterPro" id="IPR003594">
    <property type="entry name" value="HATPase_dom"/>
</dbReference>
<dbReference type="InterPro" id="IPR008207">
    <property type="entry name" value="Sig_transdc_His_kin_Hpt_dom"/>
</dbReference>
<evidence type="ECO:0000256" key="7">
    <source>
        <dbReference type="ARBA" id="ARBA00022679"/>
    </source>
</evidence>
<dbReference type="InterPro" id="IPR004358">
    <property type="entry name" value="Sig_transdc_His_kin-like_C"/>
</dbReference>
<dbReference type="EC" id="2.7.13.3" evidence="3"/>
<dbReference type="CDD" id="cd00082">
    <property type="entry name" value="HisKA"/>
    <property type="match status" value="1"/>
</dbReference>
<dbReference type="InterPro" id="IPR035965">
    <property type="entry name" value="PAS-like_dom_sf"/>
</dbReference>
<gene>
    <name evidence="19" type="ORF">FHT02_002282</name>
</gene>
<dbReference type="Gene3D" id="1.10.287.130">
    <property type="match status" value="1"/>
</dbReference>
<dbReference type="FunFam" id="3.30.565.10:FF:000010">
    <property type="entry name" value="Sensor histidine kinase RcsC"/>
    <property type="match status" value="1"/>
</dbReference>
<keyword evidence="10" id="KW-0547">Nucleotide-binding</keyword>
<dbReference type="PROSITE" id="PS50112">
    <property type="entry name" value="PAS"/>
    <property type="match status" value="2"/>
</dbReference>
<evidence type="ECO:0000256" key="13">
    <source>
        <dbReference type="ARBA" id="ARBA00023136"/>
    </source>
</evidence>
<feature type="domain" description="PAS" evidence="17">
    <location>
        <begin position="1"/>
        <end position="56"/>
    </location>
</feature>
<evidence type="ECO:0000259" key="15">
    <source>
        <dbReference type="PROSITE" id="PS50109"/>
    </source>
</evidence>
<evidence type="ECO:0000259" key="18">
    <source>
        <dbReference type="PROSITE" id="PS50113"/>
    </source>
</evidence>
<dbReference type="SMART" id="SM00086">
    <property type="entry name" value="PAC"/>
    <property type="match status" value="2"/>
</dbReference>
<evidence type="ECO:0000259" key="16">
    <source>
        <dbReference type="PROSITE" id="PS50110"/>
    </source>
</evidence>
<dbReference type="InterPro" id="IPR001789">
    <property type="entry name" value="Sig_transdc_resp-reg_receiver"/>
</dbReference>
<dbReference type="Gene3D" id="3.30.565.10">
    <property type="entry name" value="Histidine kinase-like ATPase, C-terminal domain"/>
    <property type="match status" value="1"/>
</dbReference>
<dbReference type="CDD" id="cd17546">
    <property type="entry name" value="REC_hyHK_CKI1_RcsC-like"/>
    <property type="match status" value="1"/>
</dbReference>
<dbReference type="InterPro" id="IPR005467">
    <property type="entry name" value="His_kinase_dom"/>
</dbReference>
<feature type="domain" description="PAC" evidence="18">
    <location>
        <begin position="60"/>
        <end position="112"/>
    </location>
</feature>
<dbReference type="PROSITE" id="PS50110">
    <property type="entry name" value="RESPONSE_REGULATORY"/>
    <property type="match status" value="1"/>
</dbReference>
<dbReference type="InterPro" id="IPR036097">
    <property type="entry name" value="HisK_dim/P_sf"/>
</dbReference>
<name>A0A840YQK6_9SPHN</name>
<dbReference type="InterPro" id="IPR036641">
    <property type="entry name" value="HPT_dom_sf"/>
</dbReference>
<reference evidence="19 20" key="1">
    <citation type="submission" date="2020-08" db="EMBL/GenBank/DDBJ databases">
        <title>Genomic Encyclopedia of Type Strains, Phase IV (KMG-IV): sequencing the most valuable type-strain genomes for metagenomic binning, comparative biology and taxonomic classification.</title>
        <authorList>
            <person name="Goeker M."/>
        </authorList>
    </citation>
    <scope>NUCLEOTIDE SEQUENCE [LARGE SCALE GENOMIC DNA]</scope>
    <source>
        <strain evidence="19 20">DSM 26736</strain>
    </source>
</reference>
<evidence type="ECO:0000256" key="3">
    <source>
        <dbReference type="ARBA" id="ARBA00012438"/>
    </source>
</evidence>
<keyword evidence="11" id="KW-1133">Transmembrane helix</keyword>
<evidence type="ECO:0000256" key="10">
    <source>
        <dbReference type="ARBA" id="ARBA00022840"/>
    </source>
</evidence>
<evidence type="ECO:0000259" key="17">
    <source>
        <dbReference type="PROSITE" id="PS50112"/>
    </source>
</evidence>
<dbReference type="NCBIfam" id="TIGR00229">
    <property type="entry name" value="sensory_box"/>
    <property type="match status" value="2"/>
</dbReference>
<keyword evidence="9" id="KW-0418">Kinase</keyword>
<dbReference type="Pfam" id="PF00512">
    <property type="entry name" value="HisKA"/>
    <property type="match status" value="1"/>
</dbReference>
<keyword evidence="13" id="KW-0472">Membrane</keyword>
<dbReference type="SMART" id="SM00091">
    <property type="entry name" value="PAS"/>
    <property type="match status" value="2"/>
</dbReference>
<dbReference type="SUPFAM" id="SSF55874">
    <property type="entry name" value="ATPase domain of HSP90 chaperone/DNA topoisomerase II/histidine kinase"/>
    <property type="match status" value="1"/>
</dbReference>
<dbReference type="Pfam" id="PF00072">
    <property type="entry name" value="Response_reg"/>
    <property type="match status" value="1"/>
</dbReference>
<dbReference type="Pfam" id="PF02518">
    <property type="entry name" value="HATPase_c"/>
    <property type="match status" value="1"/>
</dbReference>
<evidence type="ECO:0000256" key="6">
    <source>
        <dbReference type="ARBA" id="ARBA00022553"/>
    </source>
</evidence>
<feature type="domain" description="PAC" evidence="18">
    <location>
        <begin position="179"/>
        <end position="232"/>
    </location>
</feature>
<evidence type="ECO:0000256" key="2">
    <source>
        <dbReference type="ARBA" id="ARBA00004429"/>
    </source>
</evidence>